<dbReference type="SUPFAM" id="SSF52821">
    <property type="entry name" value="Rhodanese/Cell cycle control phosphatase"/>
    <property type="match status" value="1"/>
</dbReference>
<dbReference type="OrthoDB" id="9808735at2"/>
<evidence type="ECO:0000259" key="1">
    <source>
        <dbReference type="PROSITE" id="PS50206"/>
    </source>
</evidence>
<proteinExistence type="predicted"/>
<name>A0A6I4IUX3_9FLAO</name>
<dbReference type="CDD" id="cd00158">
    <property type="entry name" value="RHOD"/>
    <property type="match status" value="1"/>
</dbReference>
<dbReference type="Proteomes" id="UP000431264">
    <property type="component" value="Unassembled WGS sequence"/>
</dbReference>
<dbReference type="AlphaFoldDB" id="A0A6I4IUX3"/>
<dbReference type="PROSITE" id="PS50206">
    <property type="entry name" value="RHODANESE_3"/>
    <property type="match status" value="1"/>
</dbReference>
<dbReference type="SMART" id="SM00450">
    <property type="entry name" value="RHOD"/>
    <property type="match status" value="1"/>
</dbReference>
<dbReference type="Gene3D" id="3.40.250.10">
    <property type="entry name" value="Rhodanese-like domain"/>
    <property type="match status" value="1"/>
</dbReference>
<dbReference type="Pfam" id="PF00581">
    <property type="entry name" value="Rhodanese"/>
    <property type="match status" value="1"/>
</dbReference>
<dbReference type="PANTHER" id="PTHR43031:SF1">
    <property type="entry name" value="PYRIDINE NUCLEOTIDE-DISULPHIDE OXIDOREDUCTASE"/>
    <property type="match status" value="1"/>
</dbReference>
<organism evidence="2 3">
    <name type="scientific">Flavobacterium profundi</name>
    <dbReference type="NCBI Taxonomy" id="1774945"/>
    <lineage>
        <taxon>Bacteria</taxon>
        <taxon>Pseudomonadati</taxon>
        <taxon>Bacteroidota</taxon>
        <taxon>Flavobacteriia</taxon>
        <taxon>Flavobacteriales</taxon>
        <taxon>Flavobacteriaceae</taxon>
        <taxon>Flavobacterium</taxon>
    </lineage>
</organism>
<accession>A0A6I4IUX3</accession>
<reference evidence="3" key="1">
    <citation type="submission" date="2019-05" db="EMBL/GenBank/DDBJ databases">
        <title>Flavobacterium profundi sp. nov., isolated from a deep-sea seamount.</title>
        <authorList>
            <person name="Zhang D.-C."/>
        </authorList>
    </citation>
    <scope>NUCLEOTIDE SEQUENCE [LARGE SCALE GENOMIC DNA]</scope>
    <source>
        <strain evidence="3">TP390</strain>
    </source>
</reference>
<feature type="domain" description="Rhodanese" evidence="1">
    <location>
        <begin position="14"/>
        <end position="102"/>
    </location>
</feature>
<protein>
    <submittedName>
        <fullName evidence="2">Rhodanese-like domain-containing protein</fullName>
    </submittedName>
</protein>
<keyword evidence="3" id="KW-1185">Reference proteome</keyword>
<dbReference type="PANTHER" id="PTHR43031">
    <property type="entry name" value="FAD-DEPENDENT OXIDOREDUCTASE"/>
    <property type="match status" value="1"/>
</dbReference>
<dbReference type="EMBL" id="WQLW01000014">
    <property type="protein sequence ID" value="MVO10666.1"/>
    <property type="molecule type" value="Genomic_DNA"/>
</dbReference>
<dbReference type="InterPro" id="IPR050229">
    <property type="entry name" value="GlpE_sulfurtransferase"/>
</dbReference>
<gene>
    <name evidence="2" type="ORF">GOQ30_15940</name>
</gene>
<comment type="caution">
    <text evidence="2">The sequence shown here is derived from an EMBL/GenBank/DDBJ whole genome shotgun (WGS) entry which is preliminary data.</text>
</comment>
<dbReference type="InterPro" id="IPR036873">
    <property type="entry name" value="Rhodanese-like_dom_sf"/>
</dbReference>
<dbReference type="RefSeq" id="WP_140999091.1">
    <property type="nucleotide sequence ID" value="NZ_VDCZ01000014.1"/>
</dbReference>
<sequence>MNLEQQQWWSQFLTDEKGIILDVRTEDEFNRGKIANAINIDIFKGQGFIYALEELDKTKNYYVYCAAGSRSANACNIMRELGFANAYNLVGGITEWEGPIDTE</sequence>
<dbReference type="InterPro" id="IPR001763">
    <property type="entry name" value="Rhodanese-like_dom"/>
</dbReference>
<evidence type="ECO:0000313" key="3">
    <source>
        <dbReference type="Proteomes" id="UP000431264"/>
    </source>
</evidence>
<evidence type="ECO:0000313" key="2">
    <source>
        <dbReference type="EMBL" id="MVO10666.1"/>
    </source>
</evidence>